<gene>
    <name evidence="2" type="ORF">Taro_032770</name>
</gene>
<evidence type="ECO:0000256" key="1">
    <source>
        <dbReference type="SAM" id="MobiDB-lite"/>
    </source>
</evidence>
<dbReference type="Proteomes" id="UP000652761">
    <property type="component" value="Unassembled WGS sequence"/>
</dbReference>
<dbReference type="PANTHER" id="PTHR19862">
    <property type="entry name" value="WD REPEAT-CONTAINING PROTEIN 48"/>
    <property type="match status" value="1"/>
</dbReference>
<feature type="region of interest" description="Disordered" evidence="1">
    <location>
        <begin position="175"/>
        <end position="228"/>
    </location>
</feature>
<dbReference type="GO" id="GO:0043130">
    <property type="term" value="F:ubiquitin binding"/>
    <property type="evidence" value="ECO:0007669"/>
    <property type="project" value="TreeGrafter"/>
</dbReference>
<dbReference type="EMBL" id="NMUH01002447">
    <property type="protein sequence ID" value="MQM00039.1"/>
    <property type="molecule type" value="Genomic_DNA"/>
</dbReference>
<comment type="caution">
    <text evidence="2">The sequence shown here is derived from an EMBL/GenBank/DDBJ whole genome shotgun (WGS) entry which is preliminary data.</text>
</comment>
<reference evidence="2" key="1">
    <citation type="submission" date="2017-07" db="EMBL/GenBank/DDBJ databases">
        <title>Taro Niue Genome Assembly and Annotation.</title>
        <authorList>
            <person name="Atibalentja N."/>
            <person name="Keating K."/>
            <person name="Fields C.J."/>
        </authorList>
    </citation>
    <scope>NUCLEOTIDE SEQUENCE</scope>
    <source>
        <strain evidence="2">Niue_2</strain>
        <tissue evidence="2">Leaf</tissue>
    </source>
</reference>
<sequence>MEDSRVWKWERSGKFSVKSVVRLLIQGGLKDPVYKEPSLTVPGMPAIVQHEILNNRRQVLTKDAAGSVKLWEITKGIVIEDYGKVSFDEKKEELFEMVSIPAWFTVDTRLGSLSVHLDTPQCFSAEMYAVDLNILGASEELKRDALGIWAAFVAEQHPSWGGSSAWMAKSADSERSRPLATRLGGGGHPPTHGTRFAKSTARLRPDSGSGSAGADPATRPDSAILDRRRSAGLGGGARALENRSSSLRVVKVIRGVRKRNEVGPKGKKVLKIGELPEDMVVRRRLRL</sequence>
<dbReference type="OrthoDB" id="2421129at2759"/>
<evidence type="ECO:0000313" key="2">
    <source>
        <dbReference type="EMBL" id="MQM00039.1"/>
    </source>
</evidence>
<organism evidence="2 3">
    <name type="scientific">Colocasia esculenta</name>
    <name type="common">Wild taro</name>
    <name type="synonym">Arum esculentum</name>
    <dbReference type="NCBI Taxonomy" id="4460"/>
    <lineage>
        <taxon>Eukaryota</taxon>
        <taxon>Viridiplantae</taxon>
        <taxon>Streptophyta</taxon>
        <taxon>Embryophyta</taxon>
        <taxon>Tracheophyta</taxon>
        <taxon>Spermatophyta</taxon>
        <taxon>Magnoliopsida</taxon>
        <taxon>Liliopsida</taxon>
        <taxon>Araceae</taxon>
        <taxon>Aroideae</taxon>
        <taxon>Colocasieae</taxon>
        <taxon>Colocasia</taxon>
    </lineage>
</organism>
<dbReference type="GO" id="GO:0000724">
    <property type="term" value="P:double-strand break repair via homologous recombination"/>
    <property type="evidence" value="ECO:0007669"/>
    <property type="project" value="TreeGrafter"/>
</dbReference>
<dbReference type="AlphaFoldDB" id="A0A843VTJ0"/>
<keyword evidence="3" id="KW-1185">Reference proteome</keyword>
<name>A0A843VTJ0_COLES</name>
<proteinExistence type="predicted"/>
<protein>
    <submittedName>
        <fullName evidence="2">Uncharacterized protein</fullName>
    </submittedName>
</protein>
<evidence type="ECO:0000313" key="3">
    <source>
        <dbReference type="Proteomes" id="UP000652761"/>
    </source>
</evidence>
<dbReference type="InterPro" id="IPR051246">
    <property type="entry name" value="WDR48"/>
</dbReference>
<accession>A0A843VTJ0</accession>
<dbReference type="PANTHER" id="PTHR19862:SF14">
    <property type="entry name" value="WD REPEAT-CONTAINING PROTEIN 48"/>
    <property type="match status" value="1"/>
</dbReference>